<comment type="catalytic activity">
    <reaction evidence="3 4">
        <text>RX + glutathione = an S-substituted glutathione + a halide anion + H(+)</text>
        <dbReference type="Rhea" id="RHEA:16437"/>
        <dbReference type="ChEBI" id="CHEBI:15378"/>
        <dbReference type="ChEBI" id="CHEBI:16042"/>
        <dbReference type="ChEBI" id="CHEBI:17792"/>
        <dbReference type="ChEBI" id="CHEBI:57925"/>
        <dbReference type="ChEBI" id="CHEBI:90779"/>
        <dbReference type="EC" id="2.5.1.18"/>
    </reaction>
</comment>
<dbReference type="Gene3D" id="3.40.30.10">
    <property type="entry name" value="Glutaredoxin"/>
    <property type="match status" value="1"/>
</dbReference>
<evidence type="ECO:0000256" key="1">
    <source>
        <dbReference type="ARBA" id="ARBA00006494"/>
    </source>
</evidence>
<dbReference type="PANTHER" id="PTHR42943:SF13">
    <property type="entry name" value="GLUTATHIONE S-TRANSFERASE KAPPA-RELATED"/>
    <property type="match status" value="1"/>
</dbReference>
<evidence type="ECO:0000313" key="7">
    <source>
        <dbReference type="EMBL" id="KAH0538759.1"/>
    </source>
</evidence>
<evidence type="ECO:0000259" key="6">
    <source>
        <dbReference type="Pfam" id="PF01323"/>
    </source>
</evidence>
<keyword evidence="2 4" id="KW-0808">Transferase</keyword>
<dbReference type="EC" id="2.5.1.18" evidence="4"/>
<dbReference type="FunFam" id="3.40.30.10:FF:000096">
    <property type="entry name" value="Glutathione S-transferase kappa"/>
    <property type="match status" value="1"/>
</dbReference>
<dbReference type="GO" id="GO:0005739">
    <property type="term" value="C:mitochondrion"/>
    <property type="evidence" value="ECO:0007669"/>
    <property type="project" value="TreeGrafter"/>
</dbReference>
<evidence type="ECO:0000256" key="4">
    <source>
        <dbReference type="PIRNR" id="PIRNR006386"/>
    </source>
</evidence>
<accession>A0A9P8I1V5</accession>
<dbReference type="AlphaFoldDB" id="A0A9P8I1V5"/>
<dbReference type="PANTHER" id="PTHR42943">
    <property type="entry name" value="GLUTATHIONE S-TRANSFERASE KAPPA"/>
    <property type="match status" value="1"/>
</dbReference>
<evidence type="ECO:0000256" key="2">
    <source>
        <dbReference type="ARBA" id="ARBA00022679"/>
    </source>
</evidence>
<comment type="caution">
    <text evidence="7">The sequence shown here is derived from an EMBL/GenBank/DDBJ whole genome shotgun (WGS) entry which is preliminary data.</text>
</comment>
<keyword evidence="8" id="KW-1185">Reference proteome</keyword>
<sequence length="221" mass="25214">MAKAKGKIDVFVDCVSPYSYYAVKYLLKNRAALQSYGVEVEFHPVFLGAIMTSSVIPAKAKYMGYDTERAKKYFNIPNLRLPENFPILTLLPQRCLTYIKQHYPSTTYESTFVHLWIQAYELSADISKPPVLARALASTSLFSPQEVERILAAAGEPKYKEMLMAATKRAIDQGAFGAPWFWVRNGEGKEEPFFGSDRWAFMWRFLGVPFRDVEIVEKGKL</sequence>
<dbReference type="GO" id="GO:0005777">
    <property type="term" value="C:peroxisome"/>
    <property type="evidence" value="ECO:0007669"/>
    <property type="project" value="TreeGrafter"/>
</dbReference>
<dbReference type="EMBL" id="JAGHQL010000097">
    <property type="protein sequence ID" value="KAH0538759.1"/>
    <property type="molecule type" value="Genomic_DNA"/>
</dbReference>
<protein>
    <recommendedName>
        <fullName evidence="4">Glutathione S-transferase kappa</fullName>
        <ecNumber evidence="4">2.5.1.18</ecNumber>
    </recommendedName>
</protein>
<dbReference type="InterPro" id="IPR001853">
    <property type="entry name" value="DSBA-like_thioredoxin_dom"/>
</dbReference>
<gene>
    <name evidence="7" type="ORF">FGG08_004647</name>
</gene>
<dbReference type="SUPFAM" id="SSF52833">
    <property type="entry name" value="Thioredoxin-like"/>
    <property type="match status" value="1"/>
</dbReference>
<organism evidence="7 8">
    <name type="scientific">Glutinoglossum americanum</name>
    <dbReference type="NCBI Taxonomy" id="1670608"/>
    <lineage>
        <taxon>Eukaryota</taxon>
        <taxon>Fungi</taxon>
        <taxon>Dikarya</taxon>
        <taxon>Ascomycota</taxon>
        <taxon>Pezizomycotina</taxon>
        <taxon>Geoglossomycetes</taxon>
        <taxon>Geoglossales</taxon>
        <taxon>Geoglossaceae</taxon>
        <taxon>Glutinoglossum</taxon>
    </lineage>
</organism>
<dbReference type="Proteomes" id="UP000698800">
    <property type="component" value="Unassembled WGS sequence"/>
</dbReference>
<reference evidence="7" key="1">
    <citation type="submission" date="2021-03" db="EMBL/GenBank/DDBJ databases">
        <title>Comparative genomics and phylogenomic investigation of the class Geoglossomycetes provide insights into ecological specialization and systematics.</title>
        <authorList>
            <person name="Melie T."/>
            <person name="Pirro S."/>
            <person name="Miller A.N."/>
            <person name="Quandt A."/>
        </authorList>
    </citation>
    <scope>NUCLEOTIDE SEQUENCE</scope>
    <source>
        <strain evidence="7">GBOQ0MN5Z8</strain>
    </source>
</reference>
<dbReference type="OrthoDB" id="4664297at2759"/>
<dbReference type="GO" id="GO:0004364">
    <property type="term" value="F:glutathione transferase activity"/>
    <property type="evidence" value="ECO:0007669"/>
    <property type="project" value="UniProtKB-UniRule"/>
</dbReference>
<feature type="active site" description="Nucleophile" evidence="5">
    <location>
        <position position="16"/>
    </location>
</feature>
<name>A0A9P8I1V5_9PEZI</name>
<dbReference type="Pfam" id="PF01323">
    <property type="entry name" value="DSBA"/>
    <property type="match status" value="1"/>
</dbReference>
<dbReference type="InterPro" id="IPR051924">
    <property type="entry name" value="GST_Kappa/NadH"/>
</dbReference>
<feature type="domain" description="DSBA-like thioredoxin" evidence="6">
    <location>
        <begin position="8"/>
        <end position="202"/>
    </location>
</feature>
<dbReference type="GO" id="GO:0006749">
    <property type="term" value="P:glutathione metabolic process"/>
    <property type="evidence" value="ECO:0007669"/>
    <property type="project" value="TreeGrafter"/>
</dbReference>
<evidence type="ECO:0000256" key="3">
    <source>
        <dbReference type="ARBA" id="ARBA00047960"/>
    </source>
</evidence>
<comment type="similarity">
    <text evidence="1 4">Belongs to the GST superfamily. Kappa family.</text>
</comment>
<dbReference type="InterPro" id="IPR036249">
    <property type="entry name" value="Thioredoxin-like_sf"/>
</dbReference>
<dbReference type="PIRSF" id="PIRSF006386">
    <property type="entry name" value="HCCAis_GSTk"/>
    <property type="match status" value="1"/>
</dbReference>
<dbReference type="InterPro" id="IPR014440">
    <property type="entry name" value="HCCAis_GSTk"/>
</dbReference>
<proteinExistence type="inferred from homology"/>
<dbReference type="GO" id="GO:0004602">
    <property type="term" value="F:glutathione peroxidase activity"/>
    <property type="evidence" value="ECO:0007669"/>
    <property type="project" value="TreeGrafter"/>
</dbReference>
<evidence type="ECO:0000313" key="8">
    <source>
        <dbReference type="Proteomes" id="UP000698800"/>
    </source>
</evidence>
<evidence type="ECO:0000256" key="5">
    <source>
        <dbReference type="PIRSR" id="PIRSR006386-1"/>
    </source>
</evidence>